<dbReference type="InterPro" id="IPR000172">
    <property type="entry name" value="GMC_OxRdtase_N"/>
</dbReference>
<keyword evidence="5" id="KW-0732">Signal</keyword>
<dbReference type="Gene3D" id="3.30.560.10">
    <property type="entry name" value="Glucose Oxidase, domain 3"/>
    <property type="match status" value="1"/>
</dbReference>
<feature type="signal peptide" evidence="5">
    <location>
        <begin position="1"/>
        <end position="19"/>
    </location>
</feature>
<feature type="active site" description="Proton donor" evidence="2">
    <location>
        <position position="594"/>
    </location>
</feature>
<dbReference type="GO" id="GO:0050660">
    <property type="term" value="F:flavin adenine dinucleotide binding"/>
    <property type="evidence" value="ECO:0007669"/>
    <property type="project" value="InterPro"/>
</dbReference>
<feature type="binding site" evidence="3">
    <location>
        <begin position="47"/>
        <end position="48"/>
    </location>
    <ligand>
        <name>FAD</name>
        <dbReference type="ChEBI" id="CHEBI:57692"/>
    </ligand>
</feature>
<name>G2YCD5_BOTF4</name>
<dbReference type="Pfam" id="PF05199">
    <property type="entry name" value="GMC_oxred_C"/>
    <property type="match status" value="1"/>
</dbReference>
<feature type="domain" description="Glucose-methanol-choline oxidoreductase N-terminal" evidence="6">
    <location>
        <begin position="141"/>
        <end position="164"/>
    </location>
</feature>
<dbReference type="Proteomes" id="UP000008177">
    <property type="component" value="Unplaced contigs"/>
</dbReference>
<evidence type="ECO:0000256" key="1">
    <source>
        <dbReference type="ARBA" id="ARBA00010790"/>
    </source>
</evidence>
<keyword evidence="3 4" id="KW-0274">FAD</keyword>
<evidence type="ECO:0000259" key="7">
    <source>
        <dbReference type="PROSITE" id="PS00624"/>
    </source>
</evidence>
<dbReference type="Pfam" id="PF00732">
    <property type="entry name" value="GMC_oxred_N"/>
    <property type="match status" value="1"/>
</dbReference>
<feature type="domain" description="Glucose-methanol-choline oxidoreductase N-terminal" evidence="7">
    <location>
        <begin position="343"/>
        <end position="357"/>
    </location>
</feature>
<evidence type="ECO:0000256" key="5">
    <source>
        <dbReference type="SAM" id="SignalP"/>
    </source>
</evidence>
<dbReference type="SUPFAM" id="SSF54373">
    <property type="entry name" value="FAD-linked reductases, C-terminal domain"/>
    <property type="match status" value="1"/>
</dbReference>
<evidence type="ECO:0000256" key="2">
    <source>
        <dbReference type="PIRSR" id="PIRSR000137-1"/>
    </source>
</evidence>
<feature type="active site" description="Proton acceptor" evidence="2">
    <location>
        <position position="637"/>
    </location>
</feature>
<feature type="chain" id="PRO_5003440639" evidence="5">
    <location>
        <begin position="20"/>
        <end position="665"/>
    </location>
</feature>
<organism evidence="8 9">
    <name type="scientific">Botryotinia fuckeliana (strain T4)</name>
    <name type="common">Noble rot fungus</name>
    <name type="synonym">Botrytis cinerea</name>
    <dbReference type="NCBI Taxonomy" id="999810"/>
    <lineage>
        <taxon>Eukaryota</taxon>
        <taxon>Fungi</taxon>
        <taxon>Dikarya</taxon>
        <taxon>Ascomycota</taxon>
        <taxon>Pezizomycotina</taxon>
        <taxon>Leotiomycetes</taxon>
        <taxon>Helotiales</taxon>
        <taxon>Sclerotiniaceae</taxon>
        <taxon>Botrytis</taxon>
    </lineage>
</organism>
<proteinExistence type="inferred from homology"/>
<feature type="binding site" evidence="3">
    <location>
        <position position="295"/>
    </location>
    <ligand>
        <name>FAD</name>
        <dbReference type="ChEBI" id="CHEBI:57692"/>
    </ligand>
</feature>
<dbReference type="InParanoid" id="G2YCD5"/>
<dbReference type="PROSITE" id="PS00623">
    <property type="entry name" value="GMC_OXRED_1"/>
    <property type="match status" value="1"/>
</dbReference>
<gene>
    <name evidence="8" type="ORF">BofuT4_P099320.1</name>
</gene>
<dbReference type="SUPFAM" id="SSF51905">
    <property type="entry name" value="FAD/NAD(P)-binding domain"/>
    <property type="match status" value="1"/>
</dbReference>
<evidence type="ECO:0000256" key="3">
    <source>
        <dbReference type="PIRSR" id="PIRSR000137-2"/>
    </source>
</evidence>
<comment type="similarity">
    <text evidence="1 4">Belongs to the GMC oxidoreductase family.</text>
</comment>
<dbReference type="eggNOG" id="KOG1238">
    <property type="taxonomic scope" value="Eukaryota"/>
</dbReference>
<evidence type="ECO:0000313" key="8">
    <source>
        <dbReference type="EMBL" id="CCD49555.1"/>
    </source>
</evidence>
<dbReference type="PROSITE" id="PS00624">
    <property type="entry name" value="GMC_OXRED_2"/>
    <property type="match status" value="1"/>
</dbReference>
<evidence type="ECO:0000259" key="6">
    <source>
        <dbReference type="PROSITE" id="PS00623"/>
    </source>
</evidence>
<dbReference type="HOGENOM" id="CLU_002865_6_1_1"/>
<protein>
    <submittedName>
        <fullName evidence="8">Similar to similar to glucose-methanol-choline oxidoreductase</fullName>
    </submittedName>
</protein>
<dbReference type="InterPro" id="IPR007867">
    <property type="entry name" value="GMC_OxRtase_C"/>
</dbReference>
<dbReference type="OrthoDB" id="269227at2759"/>
<dbReference type="Gene3D" id="3.50.50.60">
    <property type="entry name" value="FAD/NAD(P)-binding domain"/>
    <property type="match status" value="1"/>
</dbReference>
<dbReference type="STRING" id="999810.G2YCD5"/>
<dbReference type="PIRSF" id="PIRSF000137">
    <property type="entry name" value="Alcohol_oxidase"/>
    <property type="match status" value="1"/>
</dbReference>
<dbReference type="InterPro" id="IPR036188">
    <property type="entry name" value="FAD/NAD-bd_sf"/>
</dbReference>
<dbReference type="AlphaFoldDB" id="G2YCD5"/>
<keyword evidence="4" id="KW-0285">Flavoprotein</keyword>
<reference evidence="9" key="1">
    <citation type="journal article" date="2011" name="PLoS Genet.">
        <title>Genomic analysis of the necrotrophic fungal pathogens Sclerotinia sclerotiorum and Botrytis cinerea.</title>
        <authorList>
            <person name="Amselem J."/>
            <person name="Cuomo C.A."/>
            <person name="van Kan J.A."/>
            <person name="Viaud M."/>
            <person name="Benito E.P."/>
            <person name="Couloux A."/>
            <person name="Coutinho P.M."/>
            <person name="de Vries R.P."/>
            <person name="Dyer P.S."/>
            <person name="Fillinger S."/>
            <person name="Fournier E."/>
            <person name="Gout L."/>
            <person name="Hahn M."/>
            <person name="Kohn L."/>
            <person name="Lapalu N."/>
            <person name="Plummer K.M."/>
            <person name="Pradier J.M."/>
            <person name="Quevillon E."/>
            <person name="Sharon A."/>
            <person name="Simon A."/>
            <person name="ten Have A."/>
            <person name="Tudzynski B."/>
            <person name="Tudzynski P."/>
            <person name="Wincker P."/>
            <person name="Andrew M."/>
            <person name="Anthouard V."/>
            <person name="Beever R.E."/>
            <person name="Beffa R."/>
            <person name="Benoit I."/>
            <person name="Bouzid O."/>
            <person name="Brault B."/>
            <person name="Chen Z."/>
            <person name="Choquer M."/>
            <person name="Collemare J."/>
            <person name="Cotton P."/>
            <person name="Danchin E.G."/>
            <person name="Da Silva C."/>
            <person name="Gautier A."/>
            <person name="Giraud C."/>
            <person name="Giraud T."/>
            <person name="Gonzalez C."/>
            <person name="Grossetete S."/>
            <person name="Guldener U."/>
            <person name="Henrissat B."/>
            <person name="Howlett B.J."/>
            <person name="Kodira C."/>
            <person name="Kretschmer M."/>
            <person name="Lappartient A."/>
            <person name="Leroch M."/>
            <person name="Levis C."/>
            <person name="Mauceli E."/>
            <person name="Neuveglise C."/>
            <person name="Oeser B."/>
            <person name="Pearson M."/>
            <person name="Poulain J."/>
            <person name="Poussereau N."/>
            <person name="Quesneville H."/>
            <person name="Rascle C."/>
            <person name="Schumacher J."/>
            <person name="Segurens B."/>
            <person name="Sexton A."/>
            <person name="Silva E."/>
            <person name="Sirven C."/>
            <person name="Soanes D.M."/>
            <person name="Talbot N.J."/>
            <person name="Templeton M."/>
            <person name="Yandava C."/>
            <person name="Yarden O."/>
            <person name="Zeng Q."/>
            <person name="Rollins J.A."/>
            <person name="Lebrun M.H."/>
            <person name="Dickman M."/>
        </authorList>
    </citation>
    <scope>NUCLEOTIDE SEQUENCE [LARGE SCALE GENOMIC DNA]</scope>
    <source>
        <strain evidence="9">T4</strain>
    </source>
</reference>
<dbReference type="InterPro" id="IPR012132">
    <property type="entry name" value="GMC_OxRdtase"/>
</dbReference>
<feature type="binding site" evidence="3">
    <location>
        <position position="143"/>
    </location>
    <ligand>
        <name>FAD</name>
        <dbReference type="ChEBI" id="CHEBI:57692"/>
    </ligand>
</feature>
<comment type="cofactor">
    <cofactor evidence="3">
        <name>FAD</name>
        <dbReference type="ChEBI" id="CHEBI:57692"/>
    </cofactor>
</comment>
<accession>G2YCD5</accession>
<dbReference type="GO" id="GO:0044550">
    <property type="term" value="P:secondary metabolite biosynthetic process"/>
    <property type="evidence" value="ECO:0007669"/>
    <property type="project" value="TreeGrafter"/>
</dbReference>
<dbReference type="GO" id="GO:0016614">
    <property type="term" value="F:oxidoreductase activity, acting on CH-OH group of donors"/>
    <property type="evidence" value="ECO:0007669"/>
    <property type="project" value="InterPro"/>
</dbReference>
<sequence length="665" mass="72390">MYLPLSFVLFLSIFHDVACHPVFSGKVLERSADLLPIYDYVIVGGGTSGLVVANRLSKNASRSIISKNRHFTLVNNDSDTTVLVIEAGNFHKNEDFITVPLITSANLPVLGNGPLGSIYDWNTTSIPQLNLGNRSLDLPAGKVIGGSSAINGLAFMRGNAAEYNHWEELGNSGWNWEGLLPYFKASEHFTPADEEEVQDWGIEYDANVHGESGFVQNGYANFFWPSTRNFLGAFFELGVSYIKDSFAGLNAGGVFFIISSITPDTKERSTSQSFLPPSSNLTFRPNLHVLTSNTVTKILFSTPSNYSSTNSKEPRATGVEYAAGVNEEKFTVNAEKEVILSAGAQRTPQLLQISGIGRRDVLEDLEIDVIVESEGVGENYQDHILFTTVNNAPNIAIQTGNLSTNATWLAEQLELYHEKREGPFTTASANVFAFLPLATILNGSSPSTLSTLQSLSQSKNVSQYLLPSTPSSVLAGYKLQHQILASNLLSTNTSHMEMIVSDGIIIPAIQLPFSRGRVSISSTSSFDFPLLNPNYLSHPIDLLQFTVAFNYTRFMRTTPSLQAINLTESYPGSSVTTQAEIEEYVRQSVVTEHHHSGTASMLPRELGGVVDDGLRVYGVKGLRVVDASVIPMIVGAHLQGTVYGVAEKGAAKILEDAQSHNSYLL</sequence>
<dbReference type="EMBL" id="FQ790316">
    <property type="protein sequence ID" value="CCD49555.1"/>
    <property type="molecule type" value="Genomic_DNA"/>
</dbReference>
<dbReference type="PANTHER" id="PTHR11552">
    <property type="entry name" value="GLUCOSE-METHANOL-CHOLINE GMC OXIDOREDUCTASE"/>
    <property type="match status" value="1"/>
</dbReference>
<dbReference type="PANTHER" id="PTHR11552:SF115">
    <property type="entry name" value="DEHYDROGENASE XPTC-RELATED"/>
    <property type="match status" value="1"/>
</dbReference>
<evidence type="ECO:0000256" key="4">
    <source>
        <dbReference type="RuleBase" id="RU003968"/>
    </source>
</evidence>
<evidence type="ECO:0000313" key="9">
    <source>
        <dbReference type="Proteomes" id="UP000008177"/>
    </source>
</evidence>